<dbReference type="InterPro" id="IPR010130">
    <property type="entry name" value="T1SS_OMP_TolC"/>
</dbReference>
<sequence length="447" mass="49985">MKLKQALLSLAIALGSGNAVHAAELESVVADAVMKNPEVKSVVNARNAVFEEVRQARGGFYPKIDVAAGLGYEWTKNQSTKNTGDGDEDLQRREASLSIRQMLFDGFLTSSEVDRHAARLEARNHRVREVAEEKALEATRAYLEVIKRQELLNQANETLYNHVRVYDQIRKRSNSGLGTRASIQQAQGRLSLAEVNVLSAENNLLDAKTNYQRVTGVCCPGALTPPVFDQTVLPSSSSEAVDRALKNHPTLKLALADVVAANEQYNSAKSLMYPKLNFEVDRTWNDNIDGVEGSNEDLTAMLRLRYNLYNGGSDKARIRQTHHQINEAKEIHANAYRQTLESIELSWNAYEILGRQMKFLEQHVESSISTRDSYLKQFDIGQRSLLDLLDTENEVFSSKNALIAAKYDYMAAQYRLVQGMGEILDLMKVDMAPLASTDLQELVDTES</sequence>
<comment type="similarity">
    <text evidence="2">Belongs to the outer membrane factor (OMF) (TC 1.B.17) family.</text>
</comment>
<organism evidence="9 10">
    <name type="scientific">Neptunomonas concharum</name>
    <dbReference type="NCBI Taxonomy" id="1031538"/>
    <lineage>
        <taxon>Bacteria</taxon>
        <taxon>Pseudomonadati</taxon>
        <taxon>Pseudomonadota</taxon>
        <taxon>Gammaproteobacteria</taxon>
        <taxon>Oceanospirillales</taxon>
        <taxon>Oceanospirillaceae</taxon>
        <taxon>Neptunomonas</taxon>
    </lineage>
</organism>
<evidence type="ECO:0000256" key="4">
    <source>
        <dbReference type="ARBA" id="ARBA00022452"/>
    </source>
</evidence>
<keyword evidence="6" id="KW-0472">Membrane</keyword>
<evidence type="ECO:0000256" key="1">
    <source>
        <dbReference type="ARBA" id="ARBA00004442"/>
    </source>
</evidence>
<protein>
    <submittedName>
        <fullName evidence="9">TolC family outer membrane protein</fullName>
    </submittedName>
</protein>
<dbReference type="Proteomes" id="UP000324760">
    <property type="component" value="Chromosome"/>
</dbReference>
<dbReference type="GO" id="GO:0015288">
    <property type="term" value="F:porin activity"/>
    <property type="evidence" value="ECO:0007669"/>
    <property type="project" value="TreeGrafter"/>
</dbReference>
<dbReference type="KEGG" id="ncu:F0U83_11865"/>
<name>A0A5P1RDJ0_9GAMM</name>
<evidence type="ECO:0000256" key="2">
    <source>
        <dbReference type="ARBA" id="ARBA00007613"/>
    </source>
</evidence>
<feature type="signal peptide" evidence="8">
    <location>
        <begin position="1"/>
        <end position="22"/>
    </location>
</feature>
<dbReference type="InterPro" id="IPR003423">
    <property type="entry name" value="OMP_efflux"/>
</dbReference>
<dbReference type="GO" id="GO:0015562">
    <property type="term" value="F:efflux transmembrane transporter activity"/>
    <property type="evidence" value="ECO:0007669"/>
    <property type="project" value="InterPro"/>
</dbReference>
<evidence type="ECO:0000256" key="8">
    <source>
        <dbReference type="SAM" id="SignalP"/>
    </source>
</evidence>
<evidence type="ECO:0000313" key="10">
    <source>
        <dbReference type="Proteomes" id="UP000324760"/>
    </source>
</evidence>
<dbReference type="GO" id="GO:1990281">
    <property type="term" value="C:efflux pump complex"/>
    <property type="evidence" value="ECO:0007669"/>
    <property type="project" value="TreeGrafter"/>
</dbReference>
<keyword evidence="4" id="KW-1134">Transmembrane beta strand</keyword>
<comment type="subcellular location">
    <subcellularLocation>
        <location evidence="1">Cell outer membrane</location>
    </subcellularLocation>
</comment>
<dbReference type="Gene3D" id="1.20.1600.10">
    <property type="entry name" value="Outer membrane efflux proteins (OEP)"/>
    <property type="match status" value="1"/>
</dbReference>
<accession>A0A5P1RDJ0</accession>
<keyword evidence="8" id="KW-0732">Signal</keyword>
<keyword evidence="7" id="KW-0998">Cell outer membrane</keyword>
<dbReference type="OrthoDB" id="9814637at2"/>
<keyword evidence="3" id="KW-0813">Transport</keyword>
<gene>
    <name evidence="9" type="ORF">F0U83_11865</name>
</gene>
<dbReference type="SUPFAM" id="SSF56954">
    <property type="entry name" value="Outer membrane efflux proteins (OEP)"/>
    <property type="match status" value="1"/>
</dbReference>
<evidence type="ECO:0000256" key="7">
    <source>
        <dbReference type="ARBA" id="ARBA00023237"/>
    </source>
</evidence>
<keyword evidence="10" id="KW-1185">Reference proteome</keyword>
<dbReference type="PANTHER" id="PTHR30026">
    <property type="entry name" value="OUTER MEMBRANE PROTEIN TOLC"/>
    <property type="match status" value="1"/>
</dbReference>
<evidence type="ECO:0000256" key="3">
    <source>
        <dbReference type="ARBA" id="ARBA00022448"/>
    </source>
</evidence>
<dbReference type="RefSeq" id="WP_138987006.1">
    <property type="nucleotide sequence ID" value="NZ_CP043869.1"/>
</dbReference>
<dbReference type="PANTHER" id="PTHR30026:SF22">
    <property type="entry name" value="OUTER MEMBRANE EFFLUX PROTEIN"/>
    <property type="match status" value="1"/>
</dbReference>
<reference evidence="9 10" key="1">
    <citation type="journal article" date="2019" name="Biochem. Eng. J.">
        <title>Metabolic engineering of the marine bacteria Neptunomonas concharum for the production of acetoin and meso-2,3-butanediol from acetate.</title>
        <authorList>
            <person name="Li W."/>
            <person name="Pu N."/>
            <person name="Liu C.-X."/>
            <person name="Yuan Q.-P."/>
            <person name="Li Z.-J."/>
        </authorList>
    </citation>
    <scope>NUCLEOTIDE SEQUENCE [LARGE SCALE GENOMIC DNA]</scope>
    <source>
        <strain evidence="9 10">JCM17730</strain>
    </source>
</reference>
<keyword evidence="5" id="KW-0812">Transmembrane</keyword>
<dbReference type="NCBIfam" id="TIGR01844">
    <property type="entry name" value="type_I_sec_TolC"/>
    <property type="match status" value="1"/>
</dbReference>
<dbReference type="EMBL" id="CP043869">
    <property type="protein sequence ID" value="QEQ97352.1"/>
    <property type="molecule type" value="Genomic_DNA"/>
</dbReference>
<evidence type="ECO:0000256" key="6">
    <source>
        <dbReference type="ARBA" id="ARBA00023136"/>
    </source>
</evidence>
<evidence type="ECO:0000313" key="9">
    <source>
        <dbReference type="EMBL" id="QEQ97352.1"/>
    </source>
</evidence>
<dbReference type="GO" id="GO:0009279">
    <property type="term" value="C:cell outer membrane"/>
    <property type="evidence" value="ECO:0007669"/>
    <property type="project" value="UniProtKB-SubCell"/>
</dbReference>
<feature type="chain" id="PRO_5024792342" evidence="8">
    <location>
        <begin position="23"/>
        <end position="447"/>
    </location>
</feature>
<evidence type="ECO:0000256" key="5">
    <source>
        <dbReference type="ARBA" id="ARBA00022692"/>
    </source>
</evidence>
<proteinExistence type="inferred from homology"/>
<dbReference type="AlphaFoldDB" id="A0A5P1RDJ0"/>
<dbReference type="Pfam" id="PF02321">
    <property type="entry name" value="OEP"/>
    <property type="match status" value="2"/>
</dbReference>
<dbReference type="InterPro" id="IPR051906">
    <property type="entry name" value="TolC-like"/>
</dbReference>